<name>A0A382V830_9ZZZZ</name>
<dbReference type="InterPro" id="IPR029068">
    <property type="entry name" value="Glyas_Bleomycin-R_OHBP_Dase"/>
</dbReference>
<feature type="compositionally biased region" description="Polar residues" evidence="1">
    <location>
        <begin position="84"/>
        <end position="96"/>
    </location>
</feature>
<proteinExistence type="predicted"/>
<dbReference type="Pfam" id="PF00903">
    <property type="entry name" value="Glyoxalase"/>
    <property type="match status" value="1"/>
</dbReference>
<feature type="domain" description="Glyoxalase/fosfomycin resistance/dioxygenase" evidence="2">
    <location>
        <begin position="5"/>
        <end position="53"/>
    </location>
</feature>
<organism evidence="3">
    <name type="scientific">marine metagenome</name>
    <dbReference type="NCBI Taxonomy" id="408172"/>
    <lineage>
        <taxon>unclassified sequences</taxon>
        <taxon>metagenomes</taxon>
        <taxon>ecological metagenomes</taxon>
    </lineage>
</organism>
<gene>
    <name evidence="3" type="ORF">METZ01_LOCUS395039</name>
</gene>
<evidence type="ECO:0000313" key="3">
    <source>
        <dbReference type="EMBL" id="SVD42185.1"/>
    </source>
</evidence>
<dbReference type="AlphaFoldDB" id="A0A382V830"/>
<protein>
    <recommendedName>
        <fullName evidence="2">Glyoxalase/fosfomycin resistance/dioxygenase domain-containing protein</fullName>
    </recommendedName>
</protein>
<accession>A0A382V830</accession>
<dbReference type="SUPFAM" id="SSF54593">
    <property type="entry name" value="Glyoxalase/Bleomycin resistance protein/Dihydroxybiphenyl dioxygenase"/>
    <property type="match status" value="1"/>
</dbReference>
<dbReference type="Gene3D" id="3.10.180.10">
    <property type="entry name" value="2,3-Dihydroxybiphenyl 1,2-Dioxygenase, domain 1"/>
    <property type="match status" value="1"/>
</dbReference>
<dbReference type="InterPro" id="IPR004360">
    <property type="entry name" value="Glyas_Fos-R_dOase_dom"/>
</dbReference>
<reference evidence="3" key="1">
    <citation type="submission" date="2018-05" db="EMBL/GenBank/DDBJ databases">
        <authorList>
            <person name="Lanie J.A."/>
            <person name="Ng W.-L."/>
            <person name="Kazmierczak K.M."/>
            <person name="Andrzejewski T.M."/>
            <person name="Davidsen T.M."/>
            <person name="Wayne K.J."/>
            <person name="Tettelin H."/>
            <person name="Glass J.I."/>
            <person name="Rusch D."/>
            <person name="Podicherti R."/>
            <person name="Tsui H.-C.T."/>
            <person name="Winkler M.E."/>
        </authorList>
    </citation>
    <scope>NUCLEOTIDE SEQUENCE</scope>
</reference>
<feature type="non-terminal residue" evidence="3">
    <location>
        <position position="1"/>
    </location>
</feature>
<sequence length="141" mass="15387">NKPIGFDHVSFTVDSCEEIFHLKDKLEAANIEVSSAVDHGTIWSIYFFDPINNLPLEASWDCVVINTAPAILDTNPLPVAEEGSSPQPGQWPEVTTPTPPEKMTAQPGNGFAMRDDFVRRGIASLSPDLEKFLSHGVPMAP</sequence>
<evidence type="ECO:0000259" key="2">
    <source>
        <dbReference type="Pfam" id="PF00903"/>
    </source>
</evidence>
<dbReference type="EMBL" id="UINC01149605">
    <property type="protein sequence ID" value="SVD42185.1"/>
    <property type="molecule type" value="Genomic_DNA"/>
</dbReference>
<evidence type="ECO:0000256" key="1">
    <source>
        <dbReference type="SAM" id="MobiDB-lite"/>
    </source>
</evidence>
<feature type="region of interest" description="Disordered" evidence="1">
    <location>
        <begin position="76"/>
        <end position="110"/>
    </location>
</feature>